<evidence type="ECO:0000256" key="4">
    <source>
        <dbReference type="PIRSR" id="PIRSR015582-1"/>
    </source>
</evidence>
<dbReference type="Pfam" id="PF03328">
    <property type="entry name" value="HpcH_HpaI"/>
    <property type="match status" value="2"/>
</dbReference>
<dbReference type="OrthoDB" id="5172636at2"/>
<feature type="binding site" evidence="5">
    <location>
        <position position="140"/>
    </location>
    <ligand>
        <name>Mg(2+)</name>
        <dbReference type="ChEBI" id="CHEBI:18420"/>
    </ligand>
</feature>
<accession>A0A5C5UKY1</accession>
<evidence type="ECO:0000256" key="2">
    <source>
        <dbReference type="ARBA" id="ARBA00022723"/>
    </source>
</evidence>
<evidence type="ECO:0000256" key="3">
    <source>
        <dbReference type="ARBA" id="ARBA00022842"/>
    </source>
</evidence>
<proteinExistence type="predicted"/>
<dbReference type="EMBL" id="VOHM01000007">
    <property type="protein sequence ID" value="TWT26676.1"/>
    <property type="molecule type" value="Genomic_DNA"/>
</dbReference>
<comment type="cofactor">
    <cofactor evidence="1">
        <name>Mg(2+)</name>
        <dbReference type="ChEBI" id="CHEBI:18420"/>
    </cofactor>
</comment>
<evidence type="ECO:0000313" key="8">
    <source>
        <dbReference type="Proteomes" id="UP000320791"/>
    </source>
</evidence>
<feature type="domain" description="HpcH/HpaI aldolase/citrate lyase" evidence="6">
    <location>
        <begin position="13"/>
        <end position="97"/>
    </location>
</feature>
<comment type="caution">
    <text evidence="7">The sequence shown here is derived from an EMBL/GenBank/DDBJ whole genome shotgun (WGS) entry which is preliminary data.</text>
</comment>
<feature type="binding site" evidence="4">
    <location>
        <position position="67"/>
    </location>
    <ligand>
        <name>substrate</name>
    </ligand>
</feature>
<dbReference type="Proteomes" id="UP000320791">
    <property type="component" value="Unassembled WGS sequence"/>
</dbReference>
<evidence type="ECO:0000313" key="7">
    <source>
        <dbReference type="EMBL" id="TWT26676.1"/>
    </source>
</evidence>
<keyword evidence="3 5" id="KW-0460">Magnesium</keyword>
<protein>
    <submittedName>
        <fullName evidence="7">CoA ester lyase</fullName>
    </submittedName>
</protein>
<feature type="binding site" evidence="5">
    <location>
        <position position="114"/>
    </location>
    <ligand>
        <name>Mg(2+)</name>
        <dbReference type="ChEBI" id="CHEBI:18420"/>
    </ligand>
</feature>
<reference evidence="7 8" key="1">
    <citation type="submission" date="2019-08" db="EMBL/GenBank/DDBJ databases">
        <authorList>
            <person name="Lei W."/>
        </authorList>
    </citation>
    <scope>NUCLEOTIDE SEQUENCE [LARGE SCALE GENOMIC DNA]</scope>
    <source>
        <strain evidence="7 8">CCUG 58627</strain>
    </source>
</reference>
<keyword evidence="8" id="KW-1185">Reference proteome</keyword>
<keyword evidence="2 5" id="KW-0479">Metal-binding</keyword>
<name>A0A5C5UKY1_9CORY</name>
<keyword evidence="7" id="KW-0456">Lyase</keyword>
<feature type="binding site" evidence="4">
    <location>
        <position position="114"/>
    </location>
    <ligand>
        <name>substrate</name>
    </ligand>
</feature>
<dbReference type="InterPro" id="IPR011206">
    <property type="entry name" value="Citrate_lyase_beta/mcl1/mcl2"/>
</dbReference>
<sequence>MNQTHHLIVGPAILFAPANRPELFAKAAAKADMVILDLEDGAGNCSREQARANIRTSNLDPARTIVRVCGPTDPGFAEDVAMVRETEYTLVMVPKVYDEIPAELAGFQVIAMVETPQAVVNLAAIAKHPSVVGLFWGAEDLTVLLGGTHSRLQPDEGAPSDRLGPYRDPMRLTRALMHIHSSAEGKFCIDAVHSDFRNPQGMLAEAIDAARSGFAGSACIHPNQVPLVRKAYQPEPGLVEWARKVVAAAADYPGAFQLEGEMVDAPLISQAHRVLALAEVLAEGEDSAAR</sequence>
<dbReference type="SUPFAM" id="SSF51621">
    <property type="entry name" value="Phosphoenolpyruvate/pyruvate domain"/>
    <property type="match status" value="1"/>
</dbReference>
<dbReference type="RefSeq" id="WP_146323952.1">
    <property type="nucleotide sequence ID" value="NZ_BAABLR010000007.1"/>
</dbReference>
<dbReference type="InterPro" id="IPR005000">
    <property type="entry name" value="Aldolase/citrate-lyase_domain"/>
</dbReference>
<dbReference type="PANTHER" id="PTHR32308">
    <property type="entry name" value="LYASE BETA SUBUNIT, PUTATIVE (AFU_ORTHOLOGUE AFUA_4G13030)-RELATED"/>
    <property type="match status" value="1"/>
</dbReference>
<feature type="domain" description="HpcH/HpaI aldolase/citrate lyase" evidence="6">
    <location>
        <begin position="107"/>
        <end position="222"/>
    </location>
</feature>
<organism evidence="7 8">
    <name type="scientific">Corynebacterium canis</name>
    <dbReference type="NCBI Taxonomy" id="679663"/>
    <lineage>
        <taxon>Bacteria</taxon>
        <taxon>Bacillati</taxon>
        <taxon>Actinomycetota</taxon>
        <taxon>Actinomycetes</taxon>
        <taxon>Mycobacteriales</taxon>
        <taxon>Corynebacteriaceae</taxon>
        <taxon>Corynebacterium</taxon>
    </lineage>
</organism>
<evidence type="ECO:0000256" key="5">
    <source>
        <dbReference type="PIRSR" id="PIRSR015582-2"/>
    </source>
</evidence>
<dbReference type="InterPro" id="IPR040442">
    <property type="entry name" value="Pyrv_kinase-like_dom_sf"/>
</dbReference>
<dbReference type="GO" id="GO:0006107">
    <property type="term" value="P:oxaloacetate metabolic process"/>
    <property type="evidence" value="ECO:0007669"/>
    <property type="project" value="TreeGrafter"/>
</dbReference>
<evidence type="ECO:0000259" key="6">
    <source>
        <dbReference type="Pfam" id="PF03328"/>
    </source>
</evidence>
<dbReference type="GO" id="GO:0000287">
    <property type="term" value="F:magnesium ion binding"/>
    <property type="evidence" value="ECO:0007669"/>
    <property type="project" value="TreeGrafter"/>
</dbReference>
<dbReference type="Gene3D" id="3.20.20.60">
    <property type="entry name" value="Phosphoenolpyruvate-binding domains"/>
    <property type="match status" value="1"/>
</dbReference>
<dbReference type="InterPro" id="IPR015813">
    <property type="entry name" value="Pyrv/PenolPyrv_kinase-like_dom"/>
</dbReference>
<gene>
    <name evidence="7" type="ORF">FRX94_04585</name>
</gene>
<evidence type="ECO:0000256" key="1">
    <source>
        <dbReference type="ARBA" id="ARBA00001946"/>
    </source>
</evidence>
<dbReference type="PANTHER" id="PTHR32308:SF10">
    <property type="entry name" value="CITRATE LYASE SUBUNIT BETA"/>
    <property type="match status" value="1"/>
</dbReference>
<dbReference type="GO" id="GO:0016829">
    <property type="term" value="F:lyase activity"/>
    <property type="evidence" value="ECO:0007669"/>
    <property type="project" value="UniProtKB-KW"/>
</dbReference>
<dbReference type="PIRSF" id="PIRSF015582">
    <property type="entry name" value="Cit_lyase_B"/>
    <property type="match status" value="1"/>
</dbReference>
<dbReference type="AlphaFoldDB" id="A0A5C5UKY1"/>